<dbReference type="EMBL" id="OCNH01000003">
    <property type="protein sequence ID" value="SOD91614.1"/>
    <property type="molecule type" value="Genomic_DNA"/>
</dbReference>
<evidence type="ECO:0000313" key="2">
    <source>
        <dbReference type="Proteomes" id="UP000219452"/>
    </source>
</evidence>
<reference evidence="2" key="1">
    <citation type="submission" date="2017-09" db="EMBL/GenBank/DDBJ databases">
        <authorList>
            <person name="Varghese N."/>
            <person name="Submissions S."/>
        </authorList>
    </citation>
    <scope>NUCLEOTIDE SEQUENCE [LARGE SCALE GENOMIC DNA]</scope>
    <source>
        <strain evidence="2">DSM 29961</strain>
    </source>
</reference>
<gene>
    <name evidence="1" type="ORF">SAMN06269250_3553</name>
</gene>
<evidence type="ECO:0000313" key="1">
    <source>
        <dbReference type="EMBL" id="SOD91614.1"/>
    </source>
</evidence>
<sequence length="44" mass="5233">MTIIIVQGPGINFFNFDFFTELEFRSCQQAYIFNKHNFLTVDIL</sequence>
<dbReference type="AlphaFoldDB" id="A0A286G9E9"/>
<keyword evidence="2" id="KW-1185">Reference proteome</keyword>
<organism evidence="1 2">
    <name type="scientific">Spirosoma fluviale</name>
    <dbReference type="NCBI Taxonomy" id="1597977"/>
    <lineage>
        <taxon>Bacteria</taxon>
        <taxon>Pseudomonadati</taxon>
        <taxon>Bacteroidota</taxon>
        <taxon>Cytophagia</taxon>
        <taxon>Cytophagales</taxon>
        <taxon>Cytophagaceae</taxon>
        <taxon>Spirosoma</taxon>
    </lineage>
</organism>
<dbReference type="Proteomes" id="UP000219452">
    <property type="component" value="Unassembled WGS sequence"/>
</dbReference>
<protein>
    <submittedName>
        <fullName evidence="1">Uncharacterized protein</fullName>
    </submittedName>
</protein>
<name>A0A286G9E9_9BACT</name>
<accession>A0A286G9E9</accession>
<proteinExistence type="predicted"/>